<protein>
    <recommendedName>
        <fullName evidence="2">histidine kinase</fullName>
        <ecNumber evidence="2">2.7.13.3</ecNumber>
    </recommendedName>
</protein>
<dbReference type="GO" id="GO:0005524">
    <property type="term" value="F:ATP binding"/>
    <property type="evidence" value="ECO:0007669"/>
    <property type="project" value="UniProtKB-KW"/>
</dbReference>
<dbReference type="Gene3D" id="1.25.40.10">
    <property type="entry name" value="Tetratricopeptide repeat domain"/>
    <property type="match status" value="1"/>
</dbReference>
<dbReference type="Gene3D" id="3.30.565.10">
    <property type="entry name" value="Histidine kinase-like ATPase, C-terminal domain"/>
    <property type="match status" value="1"/>
</dbReference>
<accession>A0A9X3DBD5</accession>
<reference evidence="9" key="1">
    <citation type="submission" date="2022-11" db="EMBL/GenBank/DDBJ databases">
        <authorList>
            <person name="Graham C."/>
            <person name="Newman J.D."/>
        </authorList>
    </citation>
    <scope>NUCLEOTIDE SEQUENCE</scope>
    <source>
        <strain evidence="9">DSM 19486</strain>
    </source>
</reference>
<keyword evidence="3" id="KW-0808">Transferase</keyword>
<feature type="transmembrane region" description="Helical" evidence="6">
    <location>
        <begin position="338"/>
        <end position="356"/>
    </location>
</feature>
<dbReference type="InterPro" id="IPR003594">
    <property type="entry name" value="HATPase_dom"/>
</dbReference>
<evidence type="ECO:0000313" key="10">
    <source>
        <dbReference type="Proteomes" id="UP001142592"/>
    </source>
</evidence>
<keyword evidence="7" id="KW-0732">Signal</keyword>
<evidence type="ECO:0000256" key="5">
    <source>
        <dbReference type="ARBA" id="ARBA00023012"/>
    </source>
</evidence>
<evidence type="ECO:0000256" key="7">
    <source>
        <dbReference type="SAM" id="SignalP"/>
    </source>
</evidence>
<feature type="chain" id="PRO_5040866054" description="histidine kinase" evidence="7">
    <location>
        <begin position="19"/>
        <end position="562"/>
    </location>
</feature>
<keyword evidence="4" id="KW-0418">Kinase</keyword>
<comment type="catalytic activity">
    <reaction evidence="1">
        <text>ATP + protein L-histidine = ADP + protein N-phospho-L-histidine.</text>
        <dbReference type="EC" id="2.7.13.3"/>
    </reaction>
</comment>
<evidence type="ECO:0000256" key="2">
    <source>
        <dbReference type="ARBA" id="ARBA00012438"/>
    </source>
</evidence>
<dbReference type="AlphaFoldDB" id="A0A9X3DBD5"/>
<evidence type="ECO:0000256" key="1">
    <source>
        <dbReference type="ARBA" id="ARBA00000085"/>
    </source>
</evidence>
<keyword evidence="6" id="KW-0812">Transmembrane</keyword>
<keyword evidence="5" id="KW-0902">Two-component regulatory system</keyword>
<organism evidence="9 10">
    <name type="scientific">Pedobacter agri</name>
    <dbReference type="NCBI Taxonomy" id="454586"/>
    <lineage>
        <taxon>Bacteria</taxon>
        <taxon>Pseudomonadati</taxon>
        <taxon>Bacteroidota</taxon>
        <taxon>Sphingobacteriia</taxon>
        <taxon>Sphingobacteriales</taxon>
        <taxon>Sphingobacteriaceae</taxon>
        <taxon>Pedobacter</taxon>
    </lineage>
</organism>
<dbReference type="EMBL" id="JAPJUH010000002">
    <property type="protein sequence ID" value="MCX3264204.1"/>
    <property type="molecule type" value="Genomic_DNA"/>
</dbReference>
<dbReference type="RefSeq" id="WP_266268600.1">
    <property type="nucleotide sequence ID" value="NZ_JAPJUH010000002.1"/>
</dbReference>
<dbReference type="PANTHER" id="PTHR24421">
    <property type="entry name" value="NITRATE/NITRITE SENSOR PROTEIN NARX-RELATED"/>
    <property type="match status" value="1"/>
</dbReference>
<evidence type="ECO:0000256" key="3">
    <source>
        <dbReference type="ARBA" id="ARBA00022679"/>
    </source>
</evidence>
<comment type="caution">
    <text evidence="9">The sequence shown here is derived from an EMBL/GenBank/DDBJ whole genome shotgun (WGS) entry which is preliminary data.</text>
</comment>
<sequence>MKLSVFAIILLALFSACSDNKAVKKSTEPNTFYYQAYHYDDHGLQDSAFLFFSKAKDVFSQRGDSLGIGKCLLNMAIISNSRGDYFGAQELSLSAIPFFRPHNLKEHPYLQSNYNNLGMVSYNLLDFRQAITFYNIAKKYTLDAAGLLILNNNIANAYRRLGEFDKAIKIYSIILSQKLSEKEWSRTLSNFAYTKWQQNRKYDASNELFRALKVRKHIADLQGQISSYTFLTDFYSLTQPGLAKYYAKEMYNVAEKINNPNDKLEALQRLVRLSAENQSKQYFNVHQILNDSLQTARNAAKNQFALIRYESEKSKADNLRLQQENTEKTYQVNKQKTVTYLLSFLFVLFTLIGLYLSKKRKERLELTAQNRIKEGQLKTSKKVHDVVANGLYRVMTEIENQSGIGKEEILDRLDGMYQKSRDISYEVELPQAQDYHKKINSLLKIFESERVHITIEGNTQNLWEGISASVEHELEHILQEFMVNMDKHSQASHVSVRFSRQGDRLAISYHDDGIGVSDKINYGNGLKNTGNRIKNIQGEIIFGTKSEKGLEINFSFPVSQQP</sequence>
<gene>
    <name evidence="9" type="ORF">OQZ29_05570</name>
</gene>
<dbReference type="PANTHER" id="PTHR24421:SF10">
    <property type="entry name" value="NITRATE_NITRITE SENSOR PROTEIN NARQ"/>
    <property type="match status" value="1"/>
</dbReference>
<evidence type="ECO:0000256" key="6">
    <source>
        <dbReference type="SAM" id="Phobius"/>
    </source>
</evidence>
<keyword evidence="10" id="KW-1185">Reference proteome</keyword>
<dbReference type="SUPFAM" id="SSF55874">
    <property type="entry name" value="ATPase domain of HSP90 chaperone/DNA topoisomerase II/histidine kinase"/>
    <property type="match status" value="1"/>
</dbReference>
<keyword evidence="6" id="KW-1133">Transmembrane helix</keyword>
<keyword evidence="6" id="KW-0472">Membrane</keyword>
<dbReference type="Proteomes" id="UP001142592">
    <property type="component" value="Unassembled WGS sequence"/>
</dbReference>
<evidence type="ECO:0000256" key="4">
    <source>
        <dbReference type="ARBA" id="ARBA00022777"/>
    </source>
</evidence>
<keyword evidence="9" id="KW-0067">ATP-binding</keyword>
<dbReference type="InterPro" id="IPR036890">
    <property type="entry name" value="HATPase_C_sf"/>
</dbReference>
<evidence type="ECO:0000259" key="8">
    <source>
        <dbReference type="Pfam" id="PF02518"/>
    </source>
</evidence>
<dbReference type="InterPro" id="IPR011990">
    <property type="entry name" value="TPR-like_helical_dom_sf"/>
</dbReference>
<dbReference type="GO" id="GO:0000160">
    <property type="term" value="P:phosphorelay signal transduction system"/>
    <property type="evidence" value="ECO:0007669"/>
    <property type="project" value="UniProtKB-KW"/>
</dbReference>
<proteinExistence type="predicted"/>
<dbReference type="GO" id="GO:0004673">
    <property type="term" value="F:protein histidine kinase activity"/>
    <property type="evidence" value="ECO:0007669"/>
    <property type="project" value="UniProtKB-EC"/>
</dbReference>
<dbReference type="Pfam" id="PF02518">
    <property type="entry name" value="HATPase_c"/>
    <property type="match status" value="1"/>
</dbReference>
<keyword evidence="9" id="KW-0547">Nucleotide-binding</keyword>
<dbReference type="SUPFAM" id="SSF48452">
    <property type="entry name" value="TPR-like"/>
    <property type="match status" value="2"/>
</dbReference>
<dbReference type="EC" id="2.7.13.3" evidence="2"/>
<dbReference type="PROSITE" id="PS51257">
    <property type="entry name" value="PROKAR_LIPOPROTEIN"/>
    <property type="match status" value="1"/>
</dbReference>
<feature type="domain" description="Histidine kinase/HSP90-like ATPase" evidence="8">
    <location>
        <begin position="471"/>
        <end position="558"/>
    </location>
</feature>
<feature type="signal peptide" evidence="7">
    <location>
        <begin position="1"/>
        <end position="18"/>
    </location>
</feature>
<evidence type="ECO:0000313" key="9">
    <source>
        <dbReference type="EMBL" id="MCX3264204.1"/>
    </source>
</evidence>
<dbReference type="InterPro" id="IPR050482">
    <property type="entry name" value="Sensor_HK_TwoCompSys"/>
</dbReference>
<name>A0A9X3DBD5_9SPHI</name>